<evidence type="ECO:0000256" key="5">
    <source>
        <dbReference type="ARBA" id="ARBA00023065"/>
    </source>
</evidence>
<dbReference type="GO" id="GO:0005242">
    <property type="term" value="F:inward rectifier potassium channel activity"/>
    <property type="evidence" value="ECO:0007669"/>
    <property type="project" value="InterPro"/>
</dbReference>
<dbReference type="SUPFAM" id="SSF81296">
    <property type="entry name" value="E set domains"/>
    <property type="match status" value="1"/>
</dbReference>
<evidence type="ECO:0000256" key="6">
    <source>
        <dbReference type="ARBA" id="ARBA00023303"/>
    </source>
</evidence>
<dbReference type="GO" id="GO:0005886">
    <property type="term" value="C:plasma membrane"/>
    <property type="evidence" value="ECO:0007669"/>
    <property type="project" value="TreeGrafter"/>
</dbReference>
<evidence type="ECO:0000256" key="7">
    <source>
        <dbReference type="RuleBase" id="RU003822"/>
    </source>
</evidence>
<evidence type="ECO:0008006" key="11">
    <source>
        <dbReference type="Google" id="ProtNLM"/>
    </source>
</evidence>
<gene>
    <name evidence="10" type="ORF">ASEP1449_LOCUS14331</name>
</gene>
<proteinExistence type="inferred from homology"/>
<feature type="region of interest" description="Disordered" evidence="8">
    <location>
        <begin position="22"/>
        <end position="57"/>
    </location>
</feature>
<dbReference type="Gene3D" id="2.60.40.1400">
    <property type="entry name" value="G protein-activated inward rectifier potassium channel 1"/>
    <property type="match status" value="1"/>
</dbReference>
<feature type="region of interest" description="Disordered" evidence="8">
    <location>
        <begin position="391"/>
        <end position="418"/>
    </location>
</feature>
<evidence type="ECO:0000313" key="10">
    <source>
        <dbReference type="EMBL" id="CAD9822497.1"/>
    </source>
</evidence>
<keyword evidence="3 7" id="KW-0851">Voltage-gated channel</keyword>
<dbReference type="GO" id="GO:0034702">
    <property type="term" value="C:monoatomic ion channel complex"/>
    <property type="evidence" value="ECO:0007669"/>
    <property type="project" value="UniProtKB-KW"/>
</dbReference>
<dbReference type="PANTHER" id="PTHR11767:SF102">
    <property type="entry name" value="INWARDLY RECTIFYING POTASSIUM CHANNEL 1, ISOFORM F"/>
    <property type="match status" value="1"/>
</dbReference>
<keyword evidence="2 7" id="KW-0633">Potassium transport</keyword>
<evidence type="ECO:0000256" key="2">
    <source>
        <dbReference type="ARBA" id="ARBA00022538"/>
    </source>
</evidence>
<feature type="transmembrane region" description="Helical" evidence="9">
    <location>
        <begin position="253"/>
        <end position="278"/>
    </location>
</feature>
<keyword evidence="9" id="KW-1133">Transmembrane helix</keyword>
<evidence type="ECO:0000256" key="3">
    <source>
        <dbReference type="ARBA" id="ARBA00022882"/>
    </source>
</evidence>
<comment type="subcellular location">
    <subcellularLocation>
        <location evidence="7">Membrane</location>
        <topology evidence="7">Multi-pass membrane protein</topology>
    </subcellularLocation>
</comment>
<keyword evidence="5 7" id="KW-0406">Ion transport</keyword>
<dbReference type="AlphaFoldDB" id="A0A7S2UMD1"/>
<dbReference type="EMBL" id="HBHQ01021249">
    <property type="protein sequence ID" value="CAD9822497.1"/>
    <property type="molecule type" value="Transcribed_RNA"/>
</dbReference>
<evidence type="ECO:0000256" key="4">
    <source>
        <dbReference type="ARBA" id="ARBA00022958"/>
    </source>
</evidence>
<accession>A0A7S2UMD1</accession>
<evidence type="ECO:0000256" key="8">
    <source>
        <dbReference type="SAM" id="MobiDB-lite"/>
    </source>
</evidence>
<dbReference type="Gene3D" id="1.10.287.70">
    <property type="match status" value="1"/>
</dbReference>
<evidence type="ECO:0000256" key="9">
    <source>
        <dbReference type="SAM" id="Phobius"/>
    </source>
</evidence>
<dbReference type="InterPro" id="IPR016449">
    <property type="entry name" value="K_chnl_inward-rec_Kir"/>
</dbReference>
<organism evidence="10">
    <name type="scientific">Attheya septentrionalis</name>
    <dbReference type="NCBI Taxonomy" id="420275"/>
    <lineage>
        <taxon>Eukaryota</taxon>
        <taxon>Sar</taxon>
        <taxon>Stramenopiles</taxon>
        <taxon>Ochrophyta</taxon>
        <taxon>Bacillariophyta</taxon>
        <taxon>Coscinodiscophyceae</taxon>
        <taxon>Chaetocerotophycidae</taxon>
        <taxon>Chaetocerotales</taxon>
        <taxon>Attheyaceae</taxon>
        <taxon>Attheya</taxon>
    </lineage>
</organism>
<keyword evidence="6 7" id="KW-0407">Ion channel</keyword>
<dbReference type="SUPFAM" id="SSF81324">
    <property type="entry name" value="Voltage-gated potassium channels"/>
    <property type="match status" value="1"/>
</dbReference>
<dbReference type="GO" id="GO:1990573">
    <property type="term" value="P:potassium ion import across plasma membrane"/>
    <property type="evidence" value="ECO:0007669"/>
    <property type="project" value="TreeGrafter"/>
</dbReference>
<feature type="compositionally biased region" description="Basic and acidic residues" evidence="8">
    <location>
        <begin position="405"/>
        <end position="414"/>
    </location>
</feature>
<keyword evidence="9" id="KW-0472">Membrane</keyword>
<feature type="transmembrane region" description="Helical" evidence="9">
    <location>
        <begin position="172"/>
        <end position="197"/>
    </location>
</feature>
<dbReference type="PANTHER" id="PTHR11767">
    <property type="entry name" value="INWARD RECTIFIER POTASSIUM CHANNEL"/>
    <property type="match status" value="1"/>
</dbReference>
<name>A0A7S2UMD1_9STRA</name>
<sequence length="587" mass="65194">MLSGTNLSGTNETNEITANMTEYNVEKSPAAGRSPGRGHLVREEGRRSNVGSVDEDGKGARAQAIYLRNENETRAMGKFQRARLRNRHFWRRVCGCGGETTEEGVMEGEQKDIEGGGKPQYRLEARKEESTNVFKRFFQVLTMGSMSSTGLGVSNPNQTLAMYLHWMFRVNFFFLFILSCGFFFLFVICFAGFIIAAGKLDPTCVRVGGEPFGSAGQPFADGFALSWTTFSTVGYGSTYPALGNENENSNNCMFITLICSLEAFIGVLYSGFCGAILFGKVLRIQSHAQVLFSDPIVIRYGGGVETFEDDDDDFESGIPGGKEDRQKKIPCPVLEFRVVNRLFNEVGGEIMDATLNCVANIDADDVDPALRDALDAQRSAYLNSNLFSDTDSDGASAASTTETGDSERMEELHHASMSHKIKKNLSNLDYFSVLARRKDHRAVDEDPTSKLVSKRIFSKLLIEASDHPFFKRVWLARHILDEHSPILTQKVRKMIKKNGGHWPESLNHHDGVRRSLQFNQILVSLNGVSNVSASDVYAQKIYDFVDINVGYQFVNILYRGDDGKLKVDKDLINDVRVQEGGGGEPLI</sequence>
<dbReference type="InterPro" id="IPR014756">
    <property type="entry name" value="Ig_E-set"/>
</dbReference>
<keyword evidence="4 7" id="KW-0630">Potassium</keyword>
<protein>
    <recommendedName>
        <fullName evidence="11">Potassium channel domain-containing protein</fullName>
    </recommendedName>
</protein>
<keyword evidence="1 7" id="KW-0813">Transport</keyword>
<dbReference type="InterPro" id="IPR013518">
    <property type="entry name" value="K_chnl_inward-rec_Kir_cyto"/>
</dbReference>
<feature type="compositionally biased region" description="Low complexity" evidence="8">
    <location>
        <begin position="393"/>
        <end position="403"/>
    </location>
</feature>
<keyword evidence="7 9" id="KW-0812">Transmembrane</keyword>
<comment type="similarity">
    <text evidence="7">Belongs to the inward rectifier-type potassium channel (TC 1.A.2.1) family.</text>
</comment>
<evidence type="ECO:0000256" key="1">
    <source>
        <dbReference type="ARBA" id="ARBA00022448"/>
    </source>
</evidence>
<dbReference type="GO" id="GO:0034765">
    <property type="term" value="P:regulation of monoatomic ion transmembrane transport"/>
    <property type="evidence" value="ECO:0007669"/>
    <property type="project" value="TreeGrafter"/>
</dbReference>
<reference evidence="10" key="1">
    <citation type="submission" date="2021-01" db="EMBL/GenBank/DDBJ databases">
        <authorList>
            <person name="Corre E."/>
            <person name="Pelletier E."/>
            <person name="Niang G."/>
            <person name="Scheremetjew M."/>
            <person name="Finn R."/>
            <person name="Kale V."/>
            <person name="Holt S."/>
            <person name="Cochrane G."/>
            <person name="Meng A."/>
            <person name="Brown T."/>
            <person name="Cohen L."/>
        </authorList>
    </citation>
    <scope>NUCLEOTIDE SEQUENCE</scope>
    <source>
        <strain evidence="10">CCMP2084</strain>
    </source>
</reference>